<dbReference type="InterPro" id="IPR036378">
    <property type="entry name" value="FAS1_dom_sf"/>
</dbReference>
<dbReference type="GO" id="GO:0098552">
    <property type="term" value="C:side of membrane"/>
    <property type="evidence" value="ECO:0007669"/>
    <property type="project" value="UniProtKB-KW"/>
</dbReference>
<evidence type="ECO:0000256" key="4">
    <source>
        <dbReference type="ARBA" id="ARBA00022729"/>
    </source>
</evidence>
<gene>
    <name evidence="10" type="ORF">AXG93_2167s1130</name>
</gene>
<feature type="compositionally biased region" description="Pro residues" evidence="7">
    <location>
        <begin position="371"/>
        <end position="422"/>
    </location>
</feature>
<name>A0A176W425_MARPO</name>
<dbReference type="EMBL" id="LVLJ01001832">
    <property type="protein sequence ID" value="OAE27784.1"/>
    <property type="molecule type" value="Genomic_DNA"/>
</dbReference>
<evidence type="ECO:0000256" key="6">
    <source>
        <dbReference type="ARBA" id="ARBA00023288"/>
    </source>
</evidence>
<dbReference type="InterPro" id="IPR000782">
    <property type="entry name" value="FAS1_domain"/>
</dbReference>
<feature type="chain" id="PRO_5008052300" description="FAS1 domain-containing protein" evidence="8">
    <location>
        <begin position="24"/>
        <end position="585"/>
    </location>
</feature>
<dbReference type="PANTHER" id="PTHR32382:SF0">
    <property type="entry name" value="FASCICLIN-LIKE ARABINOGALACTAN PROTEIN 4"/>
    <property type="match status" value="1"/>
</dbReference>
<evidence type="ECO:0000313" key="10">
    <source>
        <dbReference type="EMBL" id="OAE27784.1"/>
    </source>
</evidence>
<reference evidence="10" key="1">
    <citation type="submission" date="2016-03" db="EMBL/GenBank/DDBJ databases">
        <title>Mechanisms controlling the formation of the plant cell surface in tip-growing cells are functionally conserved among land plants.</title>
        <authorList>
            <person name="Honkanen S."/>
            <person name="Jones V.A."/>
            <person name="Morieri G."/>
            <person name="Champion C."/>
            <person name="Hetherington A.J."/>
            <person name="Kelly S."/>
            <person name="Saint-Marcoux D."/>
            <person name="Proust H."/>
            <person name="Prescott H."/>
            <person name="Dolan L."/>
        </authorList>
    </citation>
    <scope>NUCLEOTIDE SEQUENCE [LARGE SCALE GENOMIC DNA]</scope>
    <source>
        <tissue evidence="10">Whole gametophyte</tissue>
    </source>
</reference>
<dbReference type="InterPro" id="IPR033254">
    <property type="entry name" value="Plant_FLA"/>
</dbReference>
<dbReference type="Proteomes" id="UP000077202">
    <property type="component" value="Unassembled WGS sequence"/>
</dbReference>
<keyword evidence="6" id="KW-0449">Lipoprotein</keyword>
<evidence type="ECO:0000259" key="9">
    <source>
        <dbReference type="PROSITE" id="PS50213"/>
    </source>
</evidence>
<dbReference type="SMART" id="SM00554">
    <property type="entry name" value="FAS1"/>
    <property type="match status" value="1"/>
</dbReference>
<dbReference type="PROSITE" id="PS50213">
    <property type="entry name" value="FAS1"/>
    <property type="match status" value="1"/>
</dbReference>
<dbReference type="PANTHER" id="PTHR32382">
    <property type="entry name" value="FASCICLIN-LIKE ARABINOGALACTAN PROTEIN"/>
    <property type="match status" value="1"/>
</dbReference>
<feature type="region of interest" description="Disordered" evidence="7">
    <location>
        <begin position="371"/>
        <end position="442"/>
    </location>
</feature>
<keyword evidence="5" id="KW-0472">Membrane</keyword>
<evidence type="ECO:0000256" key="3">
    <source>
        <dbReference type="ARBA" id="ARBA00022622"/>
    </source>
</evidence>
<comment type="caution">
    <text evidence="10">The sequence shown here is derived from an EMBL/GenBank/DDBJ whole genome shotgun (WGS) entry which is preliminary data.</text>
</comment>
<organism evidence="10 11">
    <name type="scientific">Marchantia polymorpha subsp. ruderalis</name>
    <dbReference type="NCBI Taxonomy" id="1480154"/>
    <lineage>
        <taxon>Eukaryota</taxon>
        <taxon>Viridiplantae</taxon>
        <taxon>Streptophyta</taxon>
        <taxon>Embryophyta</taxon>
        <taxon>Marchantiophyta</taxon>
        <taxon>Marchantiopsida</taxon>
        <taxon>Marchantiidae</taxon>
        <taxon>Marchantiales</taxon>
        <taxon>Marchantiaceae</taxon>
        <taxon>Marchantia</taxon>
    </lineage>
</organism>
<keyword evidence="3" id="KW-0325">Glycoprotein</keyword>
<dbReference type="AlphaFoldDB" id="A0A176W425"/>
<comment type="subcellular location">
    <subcellularLocation>
        <location evidence="1">Cell membrane</location>
        <topology evidence="1">Lipid-anchor</topology>
        <topology evidence="1">GPI-anchor</topology>
    </subcellularLocation>
</comment>
<dbReference type="SUPFAM" id="SSF82153">
    <property type="entry name" value="FAS1 domain"/>
    <property type="match status" value="2"/>
</dbReference>
<keyword evidence="3" id="KW-0336">GPI-anchor</keyword>
<evidence type="ECO:0000256" key="5">
    <source>
        <dbReference type="ARBA" id="ARBA00023136"/>
    </source>
</evidence>
<accession>A0A176W425</accession>
<feature type="signal peptide" evidence="8">
    <location>
        <begin position="1"/>
        <end position="23"/>
    </location>
</feature>
<keyword evidence="11" id="KW-1185">Reference proteome</keyword>
<evidence type="ECO:0000256" key="7">
    <source>
        <dbReference type="SAM" id="MobiDB-lite"/>
    </source>
</evidence>
<keyword evidence="4 8" id="KW-0732">Signal</keyword>
<protein>
    <recommendedName>
        <fullName evidence="9">FAS1 domain-containing protein</fullName>
    </recommendedName>
</protein>
<evidence type="ECO:0000256" key="1">
    <source>
        <dbReference type="ARBA" id="ARBA00004609"/>
    </source>
</evidence>
<evidence type="ECO:0000313" key="11">
    <source>
        <dbReference type="Proteomes" id="UP000077202"/>
    </source>
</evidence>
<evidence type="ECO:0000256" key="2">
    <source>
        <dbReference type="ARBA" id="ARBA00022475"/>
    </source>
</evidence>
<dbReference type="PRINTS" id="PR01217">
    <property type="entry name" value="PRICHEXTENSN"/>
</dbReference>
<evidence type="ECO:0000256" key="8">
    <source>
        <dbReference type="SAM" id="SignalP"/>
    </source>
</evidence>
<proteinExistence type="predicted"/>
<keyword evidence="2" id="KW-1003">Cell membrane</keyword>
<dbReference type="GO" id="GO:0005886">
    <property type="term" value="C:plasma membrane"/>
    <property type="evidence" value="ECO:0007669"/>
    <property type="project" value="UniProtKB-SubCell"/>
</dbReference>
<feature type="compositionally biased region" description="Low complexity" evidence="7">
    <location>
        <begin position="423"/>
        <end position="442"/>
    </location>
</feature>
<dbReference type="Pfam" id="PF02469">
    <property type="entry name" value="Fasciclin"/>
    <property type="match status" value="2"/>
</dbReference>
<sequence>MGRTRAGSVVAVLLLSWMAVASAFNITLMLNARPSLSAMNQLLTSSGVAAEINSRTSLTLCAVSNPVLQAFVATVPNVDAGEVADLLRYHVFLQYLDIPELKQIVPGSPSTVTTLLQTTGRTAGNDGSVNIYYDGTAIQVGLPDITAPPNATILSSIASIPYNISIVQCDKVLVPPGFGTRATDNANITAALEAGLNYNTFIQLIQSTGIDAEFAAKQTGTGITIFAPTDAAFAALPAGALAALTPDQAKQVLRAHAIVTYYPLGTLSTMNKPNEPTLATTTGGPGTYTVNVSTSTTGGVTLSTSVSSSRIGATLFDTNPTAIFSIDNVILPAEIFATAPVPSPAVAPAPLTPGLAPAPLSPVPAPAPGTPVPAPAPAPLTPVPAPVPTPSSTPAPAPAPMTPTPAPVPAPDMASPPAPPEEIPIAETPAETPADTPSSASSIDMSRVVLAAARYLLMEARNSTQARSQTSRKMCTYEQQEWLVDMNVGVMKELLSDVTIFMSIRTHQEYCPMVHMLVPTLCPREVQCNERRREVYHPCSSVNLCTVGGGPYIASDAAAPLHCTSRLTVDKNELVLLKSGHDLVK</sequence>
<feature type="domain" description="FAS1" evidence="9">
    <location>
        <begin position="185"/>
        <end position="330"/>
    </location>
</feature>
<dbReference type="Gene3D" id="2.30.180.10">
    <property type="entry name" value="FAS1 domain"/>
    <property type="match status" value="2"/>
</dbReference>